<protein>
    <recommendedName>
        <fullName evidence="4">PDZ domain-containing protein</fullName>
    </recommendedName>
</protein>
<dbReference type="PANTHER" id="PTHR43343">
    <property type="entry name" value="PEPTIDASE S12"/>
    <property type="match status" value="1"/>
</dbReference>
<dbReference type="Gene3D" id="2.40.10.120">
    <property type="match status" value="1"/>
</dbReference>
<dbReference type="PROSITE" id="PS50106">
    <property type="entry name" value="PDZ"/>
    <property type="match status" value="1"/>
</dbReference>
<keyword evidence="3" id="KW-0812">Transmembrane</keyword>
<keyword evidence="3" id="KW-0472">Membrane</keyword>
<keyword evidence="2" id="KW-0378">Hydrolase</keyword>
<gene>
    <name evidence="5" type="ORF">A3J50_02775</name>
</gene>
<dbReference type="Pfam" id="PF13180">
    <property type="entry name" value="PDZ_2"/>
    <property type="match status" value="1"/>
</dbReference>
<keyword evidence="1" id="KW-0645">Protease</keyword>
<dbReference type="SMART" id="SM00228">
    <property type="entry name" value="PDZ"/>
    <property type="match status" value="1"/>
</dbReference>
<dbReference type="AlphaFoldDB" id="A0A1G1WQG3"/>
<feature type="domain" description="PDZ" evidence="4">
    <location>
        <begin position="270"/>
        <end position="360"/>
    </location>
</feature>
<organism evidence="5 6">
    <name type="scientific">Candidatus Woykebacteria bacterium RIFCSPHIGHO2_02_FULL_43_16b</name>
    <dbReference type="NCBI Taxonomy" id="1802601"/>
    <lineage>
        <taxon>Bacteria</taxon>
        <taxon>Candidatus Woykeibacteriota</taxon>
    </lineage>
</organism>
<dbReference type="InterPro" id="IPR051201">
    <property type="entry name" value="Chloro_Bact_Ser_Proteases"/>
</dbReference>
<dbReference type="InterPro" id="IPR001478">
    <property type="entry name" value="PDZ"/>
</dbReference>
<dbReference type="GO" id="GO:0006508">
    <property type="term" value="P:proteolysis"/>
    <property type="evidence" value="ECO:0007669"/>
    <property type="project" value="UniProtKB-KW"/>
</dbReference>
<evidence type="ECO:0000259" key="4">
    <source>
        <dbReference type="PROSITE" id="PS50106"/>
    </source>
</evidence>
<dbReference type="Gene3D" id="2.30.42.10">
    <property type="match status" value="1"/>
</dbReference>
<keyword evidence="3" id="KW-1133">Transmembrane helix</keyword>
<comment type="caution">
    <text evidence="5">The sequence shown here is derived from an EMBL/GenBank/DDBJ whole genome shotgun (WGS) entry which is preliminary data.</text>
</comment>
<dbReference type="InterPro" id="IPR009003">
    <property type="entry name" value="Peptidase_S1_PA"/>
</dbReference>
<accession>A0A1G1WQG3</accession>
<proteinExistence type="predicted"/>
<dbReference type="CDD" id="cd06779">
    <property type="entry name" value="cpPDZ_Deg_HtrA-like"/>
    <property type="match status" value="1"/>
</dbReference>
<reference evidence="5 6" key="1">
    <citation type="journal article" date="2016" name="Nat. Commun.">
        <title>Thousands of microbial genomes shed light on interconnected biogeochemical processes in an aquifer system.</title>
        <authorList>
            <person name="Anantharaman K."/>
            <person name="Brown C.T."/>
            <person name="Hug L.A."/>
            <person name="Sharon I."/>
            <person name="Castelle C.J."/>
            <person name="Probst A.J."/>
            <person name="Thomas B.C."/>
            <person name="Singh A."/>
            <person name="Wilkins M.J."/>
            <person name="Karaoz U."/>
            <person name="Brodie E.L."/>
            <person name="Williams K.H."/>
            <person name="Hubbard S.S."/>
            <person name="Banfield J.F."/>
        </authorList>
    </citation>
    <scope>NUCLEOTIDE SEQUENCE [LARGE SCALE GENOMIC DNA]</scope>
</reference>
<dbReference type="SUPFAM" id="SSF50156">
    <property type="entry name" value="PDZ domain-like"/>
    <property type="match status" value="1"/>
</dbReference>
<evidence type="ECO:0000313" key="5">
    <source>
        <dbReference type="EMBL" id="OGY29982.1"/>
    </source>
</evidence>
<name>A0A1G1WQG3_9BACT</name>
<evidence type="ECO:0000256" key="2">
    <source>
        <dbReference type="ARBA" id="ARBA00022801"/>
    </source>
</evidence>
<evidence type="ECO:0000313" key="6">
    <source>
        <dbReference type="Proteomes" id="UP000177821"/>
    </source>
</evidence>
<dbReference type="Pfam" id="PF13365">
    <property type="entry name" value="Trypsin_2"/>
    <property type="match status" value="1"/>
</dbReference>
<evidence type="ECO:0000256" key="1">
    <source>
        <dbReference type="ARBA" id="ARBA00022670"/>
    </source>
</evidence>
<dbReference type="Proteomes" id="UP000177821">
    <property type="component" value="Unassembled WGS sequence"/>
</dbReference>
<dbReference type="InterPro" id="IPR036034">
    <property type="entry name" value="PDZ_sf"/>
</dbReference>
<evidence type="ECO:0000256" key="3">
    <source>
        <dbReference type="SAM" id="Phobius"/>
    </source>
</evidence>
<dbReference type="EMBL" id="MHCX01000010">
    <property type="protein sequence ID" value="OGY29982.1"/>
    <property type="molecule type" value="Genomic_DNA"/>
</dbReference>
<feature type="transmembrane region" description="Helical" evidence="3">
    <location>
        <begin position="12"/>
        <end position="37"/>
    </location>
</feature>
<dbReference type="GO" id="GO:0004252">
    <property type="term" value="F:serine-type endopeptidase activity"/>
    <property type="evidence" value="ECO:0007669"/>
    <property type="project" value="InterPro"/>
</dbReference>
<dbReference type="PRINTS" id="PR00834">
    <property type="entry name" value="PROTEASES2C"/>
</dbReference>
<sequence>MQDKKFSLQNLVLIAGFTLFIGTVGGSFLATSFPGWASQIGLKIPFNQVTKPSDMSDNAKIVVVDEENSVTKVVEDVSPAVVSVVTKEVGFDPETGIVEEDQGIGTGFIIDKNGVVMTNAHVVSNESTEYTVVTRDKKSYPVTRVDRDPVNDVAILRIDATDLPVAKLGDSTKLKVGQTVIAIGNALGKFDNSVTKGVISQIGRTVTAGNGLFGQSETLEDVIQTDAALNPGNSGGPLLNIEGEVIGINVATTVGAQNIGFAIPINTAKTIYQGYQEYGRILRPYLGVSHQLIQGNTKIPSGALIRAVVPGSPAEKSGIRVRDIITKVDGKTISLDNPLSSAIAKKKIGDTIDIEIWRDTESIKVKATLEQTPEENK</sequence>
<dbReference type="InterPro" id="IPR001940">
    <property type="entry name" value="Peptidase_S1C"/>
</dbReference>
<dbReference type="SUPFAM" id="SSF50494">
    <property type="entry name" value="Trypsin-like serine proteases"/>
    <property type="match status" value="1"/>
</dbReference>
<dbReference type="PANTHER" id="PTHR43343:SF3">
    <property type="entry name" value="PROTEASE DO-LIKE 8, CHLOROPLASTIC"/>
    <property type="match status" value="1"/>
</dbReference>